<name>A0A5Q2F6W1_9ACTN</name>
<evidence type="ECO:0000313" key="2">
    <source>
        <dbReference type="Proteomes" id="UP000386847"/>
    </source>
</evidence>
<organism evidence="1 2">
    <name type="scientific">Raineyella fluvialis</name>
    <dbReference type="NCBI Taxonomy" id="2662261"/>
    <lineage>
        <taxon>Bacteria</taxon>
        <taxon>Bacillati</taxon>
        <taxon>Actinomycetota</taxon>
        <taxon>Actinomycetes</taxon>
        <taxon>Propionibacteriales</taxon>
        <taxon>Propionibacteriaceae</taxon>
        <taxon>Raineyella</taxon>
    </lineage>
</organism>
<dbReference type="EMBL" id="CP045725">
    <property type="protein sequence ID" value="QGF22408.1"/>
    <property type="molecule type" value="Genomic_DNA"/>
</dbReference>
<evidence type="ECO:0000313" key="1">
    <source>
        <dbReference type="EMBL" id="QGF22408.1"/>
    </source>
</evidence>
<reference evidence="1 2" key="1">
    <citation type="submission" date="2019-10" db="EMBL/GenBank/DDBJ databases">
        <title>Genomic analysis of Raineyella sp. CBA3103.</title>
        <authorList>
            <person name="Roh S.W."/>
        </authorList>
    </citation>
    <scope>NUCLEOTIDE SEQUENCE [LARGE SCALE GENOMIC DNA]</scope>
    <source>
        <strain evidence="1 2">CBA3103</strain>
    </source>
</reference>
<keyword evidence="2" id="KW-1185">Reference proteome</keyword>
<gene>
    <name evidence="1" type="ORF">Rai3103_00455</name>
</gene>
<accession>A0A5Q2F6W1</accession>
<proteinExistence type="predicted"/>
<dbReference type="Proteomes" id="UP000386847">
    <property type="component" value="Chromosome"/>
</dbReference>
<protein>
    <submittedName>
        <fullName evidence="1">Uncharacterized protein</fullName>
    </submittedName>
</protein>
<sequence length="50" mass="5149">MVTLTRLGTGSRKTSPAAFASTTRATEAWSATAVVLRTIDGPPPTTTGSR</sequence>
<dbReference type="KEGG" id="rain:Rai3103_00455"/>
<dbReference type="AlphaFoldDB" id="A0A5Q2F6W1"/>